<dbReference type="GO" id="GO:0006511">
    <property type="term" value="P:ubiquitin-dependent protein catabolic process"/>
    <property type="evidence" value="ECO:0007669"/>
    <property type="project" value="TreeGrafter"/>
</dbReference>
<dbReference type="Proteomes" id="UP000634136">
    <property type="component" value="Unassembled WGS sequence"/>
</dbReference>
<gene>
    <name evidence="10" type="ORF">G2W53_031017</name>
</gene>
<dbReference type="CDD" id="cd00078">
    <property type="entry name" value="HECTc"/>
    <property type="match status" value="1"/>
</dbReference>
<feature type="region of interest" description="Disordered" evidence="8">
    <location>
        <begin position="21"/>
        <end position="41"/>
    </location>
</feature>
<evidence type="ECO:0000256" key="1">
    <source>
        <dbReference type="ARBA" id="ARBA00000885"/>
    </source>
</evidence>
<feature type="compositionally biased region" description="Low complexity" evidence="8">
    <location>
        <begin position="251"/>
        <end position="262"/>
    </location>
</feature>
<evidence type="ECO:0000256" key="3">
    <source>
        <dbReference type="ARBA" id="ARBA00012485"/>
    </source>
</evidence>
<feature type="active site" description="Glycyl thioester intermediate" evidence="7">
    <location>
        <position position="937"/>
    </location>
</feature>
<dbReference type="FunFam" id="3.90.1750.10:FF:000003">
    <property type="entry name" value="E3 ubiquitin-protein ligase UPL1"/>
    <property type="match status" value="1"/>
</dbReference>
<dbReference type="PROSITE" id="PS50237">
    <property type="entry name" value="HECT"/>
    <property type="match status" value="1"/>
</dbReference>
<dbReference type="Gene3D" id="3.90.1750.10">
    <property type="entry name" value="Hect, E3 ligase catalytic domains"/>
    <property type="match status" value="1"/>
</dbReference>
<evidence type="ECO:0000256" key="7">
    <source>
        <dbReference type="PROSITE-ProRule" id="PRU00104"/>
    </source>
</evidence>
<evidence type="ECO:0000256" key="5">
    <source>
        <dbReference type="ARBA" id="ARBA00022786"/>
    </source>
</evidence>
<name>A0A834T871_9FABA</name>
<dbReference type="SUPFAM" id="SSF56204">
    <property type="entry name" value="Hect, E3 ligase catalytic domain"/>
    <property type="match status" value="1"/>
</dbReference>
<accession>A0A834T871</accession>
<dbReference type="FunFam" id="3.30.2160.10:FF:000001">
    <property type="entry name" value="E3 ubiquitin-protein ligase NEDD4-like"/>
    <property type="match status" value="1"/>
</dbReference>
<organism evidence="10 11">
    <name type="scientific">Senna tora</name>
    <dbReference type="NCBI Taxonomy" id="362788"/>
    <lineage>
        <taxon>Eukaryota</taxon>
        <taxon>Viridiplantae</taxon>
        <taxon>Streptophyta</taxon>
        <taxon>Embryophyta</taxon>
        <taxon>Tracheophyta</taxon>
        <taxon>Spermatophyta</taxon>
        <taxon>Magnoliopsida</taxon>
        <taxon>eudicotyledons</taxon>
        <taxon>Gunneridae</taxon>
        <taxon>Pentapetalae</taxon>
        <taxon>rosids</taxon>
        <taxon>fabids</taxon>
        <taxon>Fabales</taxon>
        <taxon>Fabaceae</taxon>
        <taxon>Caesalpinioideae</taxon>
        <taxon>Cassia clade</taxon>
        <taxon>Senna</taxon>
    </lineage>
</organism>
<dbReference type="InterPro" id="IPR050409">
    <property type="entry name" value="E3_ubiq-protein_ligase"/>
</dbReference>
<evidence type="ECO:0000256" key="6">
    <source>
        <dbReference type="ARBA" id="ARBA00034494"/>
    </source>
</evidence>
<evidence type="ECO:0000313" key="10">
    <source>
        <dbReference type="EMBL" id="KAF7817048.1"/>
    </source>
</evidence>
<evidence type="ECO:0000256" key="4">
    <source>
        <dbReference type="ARBA" id="ARBA00022679"/>
    </source>
</evidence>
<dbReference type="PANTHER" id="PTHR11254:SF398">
    <property type="entry name" value="HECT-TYPE E3 UBIQUITIN TRANSFERASE"/>
    <property type="match status" value="1"/>
</dbReference>
<comment type="catalytic activity">
    <reaction evidence="1">
        <text>S-ubiquitinyl-[E2 ubiquitin-conjugating enzyme]-L-cysteine + [acceptor protein]-L-lysine = [E2 ubiquitin-conjugating enzyme]-L-cysteine + N(6)-ubiquitinyl-[acceptor protein]-L-lysine.</text>
        <dbReference type="EC" id="2.3.2.26"/>
    </reaction>
</comment>
<evidence type="ECO:0000313" key="11">
    <source>
        <dbReference type="Proteomes" id="UP000634136"/>
    </source>
</evidence>
<dbReference type="PANTHER" id="PTHR11254">
    <property type="entry name" value="HECT DOMAIN UBIQUITIN-PROTEIN LIGASE"/>
    <property type="match status" value="1"/>
</dbReference>
<protein>
    <recommendedName>
        <fullName evidence="3">HECT-type E3 ubiquitin transferase</fullName>
        <ecNumber evidence="3">2.3.2.26</ecNumber>
    </recommendedName>
</protein>
<dbReference type="InterPro" id="IPR035983">
    <property type="entry name" value="Hect_E3_ubiquitin_ligase"/>
</dbReference>
<dbReference type="FunFam" id="3.90.1750.10:FF:000026">
    <property type="entry name" value="E3 ubiquitin-protein ligase HACE1"/>
    <property type="match status" value="1"/>
</dbReference>
<feature type="compositionally biased region" description="Gly residues" evidence="8">
    <location>
        <begin position="32"/>
        <end position="41"/>
    </location>
</feature>
<sequence length="970" mass="108474">MLRERFAHRYSRTLFGMYPRSRRGETSRRGEGIGSGLEGAGGSISSRRSLGAKVVEADGAPLVDVEALHAMIRLFRVVQPLYKGQLQRLLLNLCAHSETRTSLVKILMDLLMLDVRKPESYTRAVEPPYRLYGCQSNVMYSRPQSFDGVPPLLSRRILETLTYLARNHPYVAKILLQFRHHHPTLREPDNANNARGKAVMVVGDEADSDNNGYITIAMLLSLLNQPLYLRSVAHLEQLLNLLEVIIDSAGSKSSPSDKLLSSTLEPSSGPQISAMEAEVNTDPDVISSGVDTSAKVVDSSKPKTSGNPKECEIQRVLCNLPQAELRLLCSLLAQEGLSDNAYTLVAEVMKKLVAIAPTHCQLFVTELAGAARNMTSSAMDELRVFSEAIKALLSTTSSDGAAILRVLQALSSLVTSLNEKEGDKIAPPALSEVWEINSALEPLWHELSCCISKIESYSESASDLFTPSRTSVSKPSSVTPPLPPGSQNILPYIESFFVVCEKLHPAQLGANHDLGIPVISDVEDANTSATQQKTSAPAVKVEEKNAVFVKFSEKHRKLLNAFIRQNPGLLEKSFSLMLKVPRFIDFDNKRSHFRSKIKHQHDHHHSPLRISVRRAYVLEDSYNQLRMRSTQDLKGRLTVHFQGEEGIDAGGLTREWYQLLSRVIFDKGALLFTTVGNESTFQPNPNSVYQTEHLSYFKFVGRVVAKALFDGQLLDVHFTRSFYKHILGVKVTYHDIEAIDPDYFKNLKWMLENDISDVLDLTFSIDADEEKLILYERTEVTDYELIPGGRNIKVTEENKHQYVDLVAEHRLTTAIRPQINAFLEGFNELIPRELISIFHDKELELLISGLPDIDLDDLRANTEYSGYTAASPVIQWFWEVVYGFSKEDKARLLQFVTGTSKVPLEGFSALQGISGSQKFQIHKAYGSPDHLPSAHTCFNQLDLPEYPSRQQLEERLLLAIHEANEGFGFG</sequence>
<keyword evidence="4" id="KW-0808">Transferase</keyword>
<dbReference type="Gene3D" id="3.30.2410.10">
    <property type="entry name" value="Hect, E3 ligase catalytic domain"/>
    <property type="match status" value="1"/>
</dbReference>
<reference evidence="10" key="1">
    <citation type="submission" date="2020-09" db="EMBL/GenBank/DDBJ databases">
        <title>Genome-Enabled Discovery of Anthraquinone Biosynthesis in Senna tora.</title>
        <authorList>
            <person name="Kang S.-H."/>
            <person name="Pandey R.P."/>
            <person name="Lee C.-M."/>
            <person name="Sim J.-S."/>
            <person name="Jeong J.-T."/>
            <person name="Choi B.-S."/>
            <person name="Jung M."/>
            <person name="Ginzburg D."/>
            <person name="Zhao K."/>
            <person name="Won S.Y."/>
            <person name="Oh T.-J."/>
            <person name="Yu Y."/>
            <person name="Kim N.-H."/>
            <person name="Lee O.R."/>
            <person name="Lee T.-H."/>
            <person name="Bashyal P."/>
            <person name="Kim T.-S."/>
            <person name="Lee W.-H."/>
            <person name="Kawkins C."/>
            <person name="Kim C.-K."/>
            <person name="Kim J.S."/>
            <person name="Ahn B.O."/>
            <person name="Rhee S.Y."/>
            <person name="Sohng J.K."/>
        </authorList>
    </citation>
    <scope>NUCLEOTIDE SEQUENCE</scope>
    <source>
        <tissue evidence="10">Leaf</tissue>
    </source>
</reference>
<dbReference type="AlphaFoldDB" id="A0A834T871"/>
<comment type="caution">
    <text evidence="10">The sequence shown here is derived from an EMBL/GenBank/DDBJ whole genome shotgun (WGS) entry which is preliminary data.</text>
</comment>
<feature type="region of interest" description="Disordered" evidence="8">
    <location>
        <begin position="250"/>
        <end position="270"/>
    </location>
</feature>
<feature type="compositionally biased region" description="Basic and acidic residues" evidence="8">
    <location>
        <begin position="22"/>
        <end position="31"/>
    </location>
</feature>
<dbReference type="OrthoDB" id="1435281at2759"/>
<dbReference type="EC" id="2.3.2.26" evidence="3"/>
<dbReference type="EMBL" id="JAAIUW010000009">
    <property type="protein sequence ID" value="KAF7817048.1"/>
    <property type="molecule type" value="Genomic_DNA"/>
</dbReference>
<dbReference type="SMART" id="SM00119">
    <property type="entry name" value="HECTc"/>
    <property type="match status" value="1"/>
</dbReference>
<dbReference type="GO" id="GO:0005737">
    <property type="term" value="C:cytoplasm"/>
    <property type="evidence" value="ECO:0007669"/>
    <property type="project" value="TreeGrafter"/>
</dbReference>
<evidence type="ECO:0000256" key="2">
    <source>
        <dbReference type="ARBA" id="ARBA00004906"/>
    </source>
</evidence>
<dbReference type="Pfam" id="PF00632">
    <property type="entry name" value="HECT"/>
    <property type="match status" value="1"/>
</dbReference>
<feature type="domain" description="HECT" evidence="9">
    <location>
        <begin position="629"/>
        <end position="970"/>
    </location>
</feature>
<comment type="similarity">
    <text evidence="6">Belongs to the UPL family. TOM1/PTR1 subfamily.</text>
</comment>
<dbReference type="FunFam" id="3.30.2410.10:FF:000010">
    <property type="entry name" value="E3 ubiquitin-protein ligase UPL1"/>
    <property type="match status" value="1"/>
</dbReference>
<comment type="pathway">
    <text evidence="2">Protein modification; protein ubiquitination.</text>
</comment>
<keyword evidence="11" id="KW-1185">Reference proteome</keyword>
<dbReference type="GO" id="GO:0061630">
    <property type="term" value="F:ubiquitin protein ligase activity"/>
    <property type="evidence" value="ECO:0007669"/>
    <property type="project" value="UniProtKB-EC"/>
</dbReference>
<proteinExistence type="inferred from homology"/>
<dbReference type="GO" id="GO:0000209">
    <property type="term" value="P:protein polyubiquitination"/>
    <property type="evidence" value="ECO:0007669"/>
    <property type="project" value="TreeGrafter"/>
</dbReference>
<keyword evidence="5 7" id="KW-0833">Ubl conjugation pathway</keyword>
<evidence type="ECO:0000259" key="9">
    <source>
        <dbReference type="PROSITE" id="PS50237"/>
    </source>
</evidence>
<dbReference type="InterPro" id="IPR000569">
    <property type="entry name" value="HECT_dom"/>
</dbReference>
<dbReference type="Gene3D" id="3.30.2160.10">
    <property type="entry name" value="Hect, E3 ligase catalytic domain"/>
    <property type="match status" value="1"/>
</dbReference>
<evidence type="ECO:0000256" key="8">
    <source>
        <dbReference type="SAM" id="MobiDB-lite"/>
    </source>
</evidence>